<proteinExistence type="predicted"/>
<dbReference type="EMBL" id="CM037160">
    <property type="protein sequence ID" value="KAH7841320.1"/>
    <property type="molecule type" value="Genomic_DNA"/>
</dbReference>
<keyword evidence="2" id="KW-1185">Reference proteome</keyword>
<accession>A0ACB7XKI6</accession>
<protein>
    <submittedName>
        <fullName evidence="1">Uncharacterized protein</fullName>
    </submittedName>
</protein>
<organism evidence="1 2">
    <name type="scientific">Vaccinium darrowii</name>
    <dbReference type="NCBI Taxonomy" id="229202"/>
    <lineage>
        <taxon>Eukaryota</taxon>
        <taxon>Viridiplantae</taxon>
        <taxon>Streptophyta</taxon>
        <taxon>Embryophyta</taxon>
        <taxon>Tracheophyta</taxon>
        <taxon>Spermatophyta</taxon>
        <taxon>Magnoliopsida</taxon>
        <taxon>eudicotyledons</taxon>
        <taxon>Gunneridae</taxon>
        <taxon>Pentapetalae</taxon>
        <taxon>asterids</taxon>
        <taxon>Ericales</taxon>
        <taxon>Ericaceae</taxon>
        <taxon>Vaccinioideae</taxon>
        <taxon>Vaccinieae</taxon>
        <taxon>Vaccinium</taxon>
    </lineage>
</organism>
<reference evidence="1 2" key="1">
    <citation type="journal article" date="2021" name="Hortic Res">
        <title>High-quality reference genome and annotation aids understanding of berry development for evergreen blueberry (Vaccinium darrowii).</title>
        <authorList>
            <person name="Yu J."/>
            <person name="Hulse-Kemp A.M."/>
            <person name="Babiker E."/>
            <person name="Staton M."/>
        </authorList>
    </citation>
    <scope>NUCLEOTIDE SEQUENCE [LARGE SCALE GENOMIC DNA]</scope>
    <source>
        <strain evidence="2">cv. NJ 8807/NJ 8810</strain>
        <tissue evidence="1">Young leaf</tissue>
    </source>
</reference>
<name>A0ACB7XKI6_9ERIC</name>
<comment type="caution">
    <text evidence="1">The sequence shown here is derived from an EMBL/GenBank/DDBJ whole genome shotgun (WGS) entry which is preliminary data.</text>
</comment>
<evidence type="ECO:0000313" key="1">
    <source>
        <dbReference type="EMBL" id="KAH7841320.1"/>
    </source>
</evidence>
<sequence>MSEESGKSRGGEQPQAPPPPCYYGTFQGVANYNPPPPHPVVGFPQPAPPAGASVNQPYYSLGYQTVPGYAVAEGRPMIEHRLPCCGIGIGWCLFLTGFFLGAIPWYIGALILLFARVDYREKPGLVACMIAAILALIAVSFGVTKATHSWTQRFVIVKEVPHHRCQPMT</sequence>
<dbReference type="Proteomes" id="UP000828048">
    <property type="component" value="Chromosome 10"/>
</dbReference>
<evidence type="ECO:0000313" key="2">
    <source>
        <dbReference type="Proteomes" id="UP000828048"/>
    </source>
</evidence>
<gene>
    <name evidence="1" type="ORF">Vadar_028333</name>
</gene>